<keyword evidence="3" id="KW-0677">Repeat</keyword>
<dbReference type="Proteomes" id="UP000184268">
    <property type="component" value="Unassembled WGS sequence"/>
</dbReference>
<reference evidence="8 9" key="1">
    <citation type="submission" date="2016-11" db="EMBL/GenBank/DDBJ databases">
        <authorList>
            <person name="Jaros S."/>
            <person name="Januszkiewicz K."/>
            <person name="Wedrychowicz H."/>
        </authorList>
    </citation>
    <scope>NUCLEOTIDE SEQUENCE [LARGE SCALE GENOMIC DNA]</scope>
    <source>
        <strain evidence="8 9">DSM 16917</strain>
    </source>
</reference>
<proteinExistence type="inferred from homology"/>
<dbReference type="AlphaFoldDB" id="A0A1M5QUN5"/>
<feature type="domain" description="PglD N-terminal" evidence="7">
    <location>
        <begin position="5"/>
        <end position="84"/>
    </location>
</feature>
<dbReference type="InterPro" id="IPR018357">
    <property type="entry name" value="Hexapep_transf_CS"/>
</dbReference>
<accession>A0A1M5QUN5</accession>
<evidence type="ECO:0000256" key="5">
    <source>
        <dbReference type="PIRSR" id="PIRSR620019-1"/>
    </source>
</evidence>
<dbReference type="CDD" id="cd03360">
    <property type="entry name" value="LbH_AT_putative"/>
    <property type="match status" value="1"/>
</dbReference>
<keyword evidence="4 8" id="KW-0012">Acyltransferase</keyword>
<dbReference type="EMBL" id="FQXG01000002">
    <property type="protein sequence ID" value="SHH17668.1"/>
    <property type="molecule type" value="Genomic_DNA"/>
</dbReference>
<sequence>MSKPVVVLGAGGHAAVLVDLLTEQGRAPLALVAPERPAGREALAALPLLSEAQLQQQWTPQQVELVNGIGMLPGDSLRQRVFERFSALGYGFATLVCDSARVSRFARLAPGSQVLSGAIVQAGAEIGANSLINTAASVDHDCRLAAHVHIAPGARLCGQVQIGEGAFVGANATVIQGLTIGSEAIVGAASLLKQDLAAQTRWSLNMTGGGHG</sequence>
<dbReference type="InterPro" id="IPR020019">
    <property type="entry name" value="AcTrfase_PglD-like"/>
</dbReference>
<comment type="similarity">
    <text evidence="1">Belongs to the transferase hexapeptide repeat family.</text>
</comment>
<dbReference type="PANTHER" id="PTHR43300:SF7">
    <property type="entry name" value="UDP-N-ACETYLBACILLOSAMINE N-ACETYLTRANSFERASE"/>
    <property type="match status" value="1"/>
</dbReference>
<evidence type="ECO:0000313" key="9">
    <source>
        <dbReference type="Proteomes" id="UP000184268"/>
    </source>
</evidence>
<dbReference type="PROSITE" id="PS00101">
    <property type="entry name" value="HEXAPEP_TRANSFERASES"/>
    <property type="match status" value="1"/>
</dbReference>
<evidence type="ECO:0000259" key="7">
    <source>
        <dbReference type="Pfam" id="PF17836"/>
    </source>
</evidence>
<dbReference type="Gene3D" id="2.160.10.10">
    <property type="entry name" value="Hexapeptide repeat proteins"/>
    <property type="match status" value="1"/>
</dbReference>
<evidence type="ECO:0000256" key="4">
    <source>
        <dbReference type="ARBA" id="ARBA00023315"/>
    </source>
</evidence>
<dbReference type="InterPro" id="IPR001451">
    <property type="entry name" value="Hexapep"/>
</dbReference>
<dbReference type="InterPro" id="IPR011004">
    <property type="entry name" value="Trimer_LpxA-like_sf"/>
</dbReference>
<evidence type="ECO:0000313" key="8">
    <source>
        <dbReference type="EMBL" id="SHH17668.1"/>
    </source>
</evidence>
<dbReference type="PANTHER" id="PTHR43300">
    <property type="entry name" value="ACETYLTRANSFERASE"/>
    <property type="match status" value="1"/>
</dbReference>
<evidence type="ECO:0000256" key="1">
    <source>
        <dbReference type="ARBA" id="ARBA00007274"/>
    </source>
</evidence>
<dbReference type="Pfam" id="PF14602">
    <property type="entry name" value="Hexapep_2"/>
    <property type="match status" value="1"/>
</dbReference>
<dbReference type="SUPFAM" id="SSF51161">
    <property type="entry name" value="Trimeric LpxA-like enzymes"/>
    <property type="match status" value="1"/>
</dbReference>
<keyword evidence="2 8" id="KW-0808">Transferase</keyword>
<dbReference type="InterPro" id="IPR041561">
    <property type="entry name" value="PglD_N"/>
</dbReference>
<organism evidence="8 9">
    <name type="scientific">Ferrimonas marina</name>
    <dbReference type="NCBI Taxonomy" id="299255"/>
    <lineage>
        <taxon>Bacteria</taxon>
        <taxon>Pseudomonadati</taxon>
        <taxon>Pseudomonadota</taxon>
        <taxon>Gammaproteobacteria</taxon>
        <taxon>Alteromonadales</taxon>
        <taxon>Ferrimonadaceae</taxon>
        <taxon>Ferrimonas</taxon>
    </lineage>
</organism>
<evidence type="ECO:0000256" key="6">
    <source>
        <dbReference type="PIRSR" id="PIRSR620019-2"/>
    </source>
</evidence>
<dbReference type="STRING" id="299255.SAMN02745129_1362"/>
<dbReference type="OrthoDB" id="9794407at2"/>
<dbReference type="InterPro" id="IPR050179">
    <property type="entry name" value="Trans_hexapeptide_repeat"/>
</dbReference>
<feature type="active site" description="Proton acceptor" evidence="5">
    <location>
        <position position="140"/>
    </location>
</feature>
<evidence type="ECO:0000256" key="3">
    <source>
        <dbReference type="ARBA" id="ARBA00022737"/>
    </source>
</evidence>
<gene>
    <name evidence="8" type="ORF">SAMN02745129_1362</name>
</gene>
<feature type="binding site" evidence="6">
    <location>
        <position position="149"/>
    </location>
    <ligand>
        <name>acetyl-CoA</name>
        <dbReference type="ChEBI" id="CHEBI:57288"/>
    </ligand>
</feature>
<dbReference type="NCBIfam" id="TIGR03570">
    <property type="entry name" value="NeuD_NnaD"/>
    <property type="match status" value="1"/>
</dbReference>
<feature type="site" description="Increases basicity of active site His" evidence="5">
    <location>
        <position position="141"/>
    </location>
</feature>
<protein>
    <submittedName>
        <fullName evidence="8">Sugar O-acyltransferase, sialic acid O-acetyltransferase NeuD family</fullName>
    </submittedName>
</protein>
<dbReference type="Gene3D" id="3.40.50.20">
    <property type="match status" value="1"/>
</dbReference>
<evidence type="ECO:0000256" key="2">
    <source>
        <dbReference type="ARBA" id="ARBA00022679"/>
    </source>
</evidence>
<dbReference type="GO" id="GO:0016746">
    <property type="term" value="F:acyltransferase activity"/>
    <property type="evidence" value="ECO:0007669"/>
    <property type="project" value="UniProtKB-KW"/>
</dbReference>
<name>A0A1M5QUN5_9GAMM</name>
<keyword evidence="9" id="KW-1185">Reference proteome</keyword>
<dbReference type="RefSeq" id="WP_067658118.1">
    <property type="nucleotide sequence ID" value="NZ_FQXG01000002.1"/>
</dbReference>
<dbReference type="Pfam" id="PF17836">
    <property type="entry name" value="PglD_N"/>
    <property type="match status" value="1"/>
</dbReference>